<evidence type="ECO:0000313" key="2">
    <source>
        <dbReference type="Proteomes" id="UP000221165"/>
    </source>
</evidence>
<dbReference type="Proteomes" id="UP000221165">
    <property type="component" value="Unassembled WGS sequence"/>
</dbReference>
<organism evidence="1 2">
    <name type="scientific">Cystoisospora suis</name>
    <dbReference type="NCBI Taxonomy" id="483139"/>
    <lineage>
        <taxon>Eukaryota</taxon>
        <taxon>Sar</taxon>
        <taxon>Alveolata</taxon>
        <taxon>Apicomplexa</taxon>
        <taxon>Conoidasida</taxon>
        <taxon>Coccidia</taxon>
        <taxon>Eucoccidiorida</taxon>
        <taxon>Eimeriorina</taxon>
        <taxon>Sarcocystidae</taxon>
        <taxon>Cystoisospora</taxon>
    </lineage>
</organism>
<dbReference type="RefSeq" id="XP_067918736.1">
    <property type="nucleotide sequence ID" value="XM_068069290.1"/>
</dbReference>
<evidence type="ECO:0000313" key="1">
    <source>
        <dbReference type="EMBL" id="PHJ17011.1"/>
    </source>
</evidence>
<dbReference type="EMBL" id="MIGC01005366">
    <property type="protein sequence ID" value="PHJ17011.1"/>
    <property type="molecule type" value="Genomic_DNA"/>
</dbReference>
<name>A0A2C6JJ09_9APIC</name>
<reference evidence="1 2" key="1">
    <citation type="journal article" date="2017" name="Int. J. Parasitol.">
        <title>The genome of the protozoan parasite Cystoisospora suis and a reverse vaccinology approach to identify vaccine candidates.</title>
        <authorList>
            <person name="Palmieri N."/>
            <person name="Shrestha A."/>
            <person name="Ruttkowski B."/>
            <person name="Beck T."/>
            <person name="Vogl C."/>
            <person name="Tomley F."/>
            <person name="Blake D.P."/>
            <person name="Joachim A."/>
        </authorList>
    </citation>
    <scope>NUCLEOTIDE SEQUENCE [LARGE SCALE GENOMIC DNA]</scope>
    <source>
        <strain evidence="1 2">Wien I</strain>
    </source>
</reference>
<dbReference type="VEuPathDB" id="ToxoDB:CSUI_009173"/>
<keyword evidence="2" id="KW-1185">Reference proteome</keyword>
<accession>A0A2C6JJ09</accession>
<sequence length="39" mass="4504">MTFKRKIFGVFSYQGMEKVHASSTTTTGERRKGIFLSIY</sequence>
<feature type="non-terminal residue" evidence="1">
    <location>
        <position position="39"/>
    </location>
</feature>
<dbReference type="AlphaFoldDB" id="A0A2C6JJ09"/>
<protein>
    <submittedName>
        <fullName evidence="1">Uncharacterized protein</fullName>
    </submittedName>
</protein>
<dbReference type="GeneID" id="94432501"/>
<gene>
    <name evidence="1" type="ORF">CSUI_009173</name>
</gene>
<comment type="caution">
    <text evidence="1">The sequence shown here is derived from an EMBL/GenBank/DDBJ whole genome shotgun (WGS) entry which is preliminary data.</text>
</comment>
<proteinExistence type="predicted"/>